<evidence type="ECO:0000313" key="2">
    <source>
        <dbReference type="EMBL" id="MBB5084426.1"/>
    </source>
</evidence>
<evidence type="ECO:0000256" key="1">
    <source>
        <dbReference type="SAM" id="MobiDB-lite"/>
    </source>
</evidence>
<keyword evidence="3" id="KW-1185">Reference proteome</keyword>
<organism evidence="2 3">
    <name type="scientific">Nonomuraea endophytica</name>
    <dbReference type="NCBI Taxonomy" id="714136"/>
    <lineage>
        <taxon>Bacteria</taxon>
        <taxon>Bacillati</taxon>
        <taxon>Actinomycetota</taxon>
        <taxon>Actinomycetes</taxon>
        <taxon>Streptosporangiales</taxon>
        <taxon>Streptosporangiaceae</taxon>
        <taxon>Nonomuraea</taxon>
    </lineage>
</organism>
<name>A0A7W8AG27_9ACTN</name>
<feature type="compositionally biased region" description="Basic and acidic residues" evidence="1">
    <location>
        <begin position="420"/>
        <end position="433"/>
    </location>
</feature>
<sequence length="723" mass="81052">MIIEAPPYFMIDGVTVMRDHVDPRQFYYLPLSPSFRMEGGVPAFSLLKFFSTSGTGGFADFDVHLGLSPQQFGQVRAEVKRLAGLAAEPSLAPLPVFDGGVTLMLFGQQSGGSGGSFVKAIRHGGKPSLFGDNNAAFSVELDARGVELLDQAMELALSPIGVVYQLDYLALRPAYHVRLSIDWSRTQEILDESFGQEGLFTSFQIQDVMEKLEEQRAIVFEVDTTVPEDTDSGTFAARRDAAAARARDMITDAFFESSLDPLREPPDGWDRAREVVRSFSPARSTPLGVFSYKKTHFTRIDRKRLDVNMSERSTVRRTIYPQGHLSGLFRESGGVDRAKHVKVINADHPWFQRRRVRVISHADFAKDPVRSMTAFLTYRGEVKSVHLDQGRQEDTVEWLSHVEDGKLIEPVDLRFAVDLHPDPTGERPHRLESETTQVTGETAPIQPRALFAQEQIPVLTRASFPWERYPLVQVELRYDDPGHGIRQHDVLQLTQGHPSDNWERFLVGEPAGPVMARITYRAADNRDRVTPLAPVTQPLIDVPDPFPARLRVTLTPVLDWTRVERAFVDLSYEDPANGIRIGDSIELVQGQQPRQFVADRLDVTVERVAYRVTMLMRDGSVVKAPRSSTLRSQIFVGPRGQRAIAVRAPGDFDGVKRIEVAARTPGGFSDAFTFESGGASAVFDYEFTTQADDFYELRVERFFTNGLKSTRDWQVHDTDAVVV</sequence>
<dbReference type="RefSeq" id="WP_184974384.1">
    <property type="nucleotide sequence ID" value="NZ_JACHIN010000023.1"/>
</dbReference>
<reference evidence="2 3" key="1">
    <citation type="submission" date="2020-08" db="EMBL/GenBank/DDBJ databases">
        <title>Genomic Encyclopedia of Type Strains, Phase IV (KMG-IV): sequencing the most valuable type-strain genomes for metagenomic binning, comparative biology and taxonomic classification.</title>
        <authorList>
            <person name="Goeker M."/>
        </authorList>
    </citation>
    <scope>NUCLEOTIDE SEQUENCE [LARGE SCALE GENOMIC DNA]</scope>
    <source>
        <strain evidence="2 3">DSM 45385</strain>
    </source>
</reference>
<protein>
    <submittedName>
        <fullName evidence="2">Uncharacterized protein</fullName>
    </submittedName>
</protein>
<dbReference type="Proteomes" id="UP000568380">
    <property type="component" value="Unassembled WGS sequence"/>
</dbReference>
<feature type="region of interest" description="Disordered" evidence="1">
    <location>
        <begin position="420"/>
        <end position="439"/>
    </location>
</feature>
<gene>
    <name evidence="2" type="ORF">HNR40_009935</name>
</gene>
<evidence type="ECO:0000313" key="3">
    <source>
        <dbReference type="Proteomes" id="UP000568380"/>
    </source>
</evidence>
<comment type="caution">
    <text evidence="2">The sequence shown here is derived from an EMBL/GenBank/DDBJ whole genome shotgun (WGS) entry which is preliminary data.</text>
</comment>
<dbReference type="EMBL" id="JACHIN010000023">
    <property type="protein sequence ID" value="MBB5084426.1"/>
    <property type="molecule type" value="Genomic_DNA"/>
</dbReference>
<dbReference type="AlphaFoldDB" id="A0A7W8AG27"/>
<proteinExistence type="predicted"/>
<accession>A0A7W8AG27</accession>